<dbReference type="Proteomes" id="UP000232323">
    <property type="component" value="Unassembled WGS sequence"/>
</dbReference>
<reference evidence="8 9" key="1">
    <citation type="submission" date="2017-08" db="EMBL/GenBank/DDBJ databases">
        <title>Acidophilic green algal genome provides insights into adaptation to an acidic environment.</title>
        <authorList>
            <person name="Hirooka S."/>
            <person name="Hirose Y."/>
            <person name="Kanesaki Y."/>
            <person name="Higuchi S."/>
            <person name="Fujiwara T."/>
            <person name="Onuma R."/>
            <person name="Era A."/>
            <person name="Ohbayashi R."/>
            <person name="Uzuka A."/>
            <person name="Nozaki H."/>
            <person name="Yoshikawa H."/>
            <person name="Miyagishima S.Y."/>
        </authorList>
    </citation>
    <scope>NUCLEOTIDE SEQUENCE [LARGE SCALE GENOMIC DNA]</scope>
    <source>
        <strain evidence="8 9">NIES-2499</strain>
    </source>
</reference>
<dbReference type="STRING" id="1157962.A0A250X2G2"/>
<organism evidence="8 9">
    <name type="scientific">Chlamydomonas eustigma</name>
    <dbReference type="NCBI Taxonomy" id="1157962"/>
    <lineage>
        <taxon>Eukaryota</taxon>
        <taxon>Viridiplantae</taxon>
        <taxon>Chlorophyta</taxon>
        <taxon>core chlorophytes</taxon>
        <taxon>Chlorophyceae</taxon>
        <taxon>CS clade</taxon>
        <taxon>Chlamydomonadales</taxon>
        <taxon>Chlamydomonadaceae</taxon>
        <taxon>Chlamydomonas</taxon>
    </lineage>
</organism>
<name>A0A250X2G2_9CHLO</name>
<keyword evidence="9" id="KW-1185">Reference proteome</keyword>
<evidence type="ECO:0000313" key="8">
    <source>
        <dbReference type="EMBL" id="GAX77129.1"/>
    </source>
</evidence>
<keyword evidence="1" id="KW-0808">Transferase</keyword>
<keyword evidence="4" id="KW-0443">Lipid metabolism</keyword>
<keyword evidence="5 7" id="KW-0472">Membrane</keyword>
<dbReference type="PANTHER" id="PTHR23063">
    <property type="entry name" value="PHOSPHOLIPID ACYLTRANSFERASE"/>
    <property type="match status" value="1"/>
</dbReference>
<dbReference type="OrthoDB" id="547971at2759"/>
<evidence type="ECO:0000256" key="7">
    <source>
        <dbReference type="SAM" id="Phobius"/>
    </source>
</evidence>
<gene>
    <name evidence="8" type="ORF">CEUSTIGMA_g4575.t1</name>
</gene>
<evidence type="ECO:0000256" key="2">
    <source>
        <dbReference type="ARBA" id="ARBA00022692"/>
    </source>
</evidence>
<keyword evidence="6" id="KW-0012">Acyltransferase</keyword>
<evidence type="ECO:0000256" key="1">
    <source>
        <dbReference type="ARBA" id="ARBA00022679"/>
    </source>
</evidence>
<evidence type="ECO:0000256" key="6">
    <source>
        <dbReference type="ARBA" id="ARBA00023315"/>
    </source>
</evidence>
<evidence type="ECO:0008006" key="10">
    <source>
        <dbReference type="Google" id="ProtNLM"/>
    </source>
</evidence>
<feature type="transmembrane region" description="Helical" evidence="7">
    <location>
        <begin position="111"/>
        <end position="134"/>
    </location>
</feature>
<protein>
    <recommendedName>
        <fullName evidence="10">Phospholipid/glycerol acyltransferase domain-containing protein</fullName>
    </recommendedName>
</protein>
<evidence type="ECO:0000313" key="9">
    <source>
        <dbReference type="Proteomes" id="UP000232323"/>
    </source>
</evidence>
<comment type="caution">
    <text evidence="8">The sequence shown here is derived from an EMBL/GenBank/DDBJ whole genome shotgun (WGS) entry which is preliminary data.</text>
</comment>
<dbReference type="EMBL" id="BEGY01000022">
    <property type="protein sequence ID" value="GAX77129.1"/>
    <property type="molecule type" value="Genomic_DNA"/>
</dbReference>
<dbReference type="GO" id="GO:0006629">
    <property type="term" value="P:lipid metabolic process"/>
    <property type="evidence" value="ECO:0007669"/>
    <property type="project" value="UniProtKB-KW"/>
</dbReference>
<sequence>MIHSKTVSSRGVTTNRSGVFRDLLIFRGSLLKNASVYVIFVHAVNKVSNGAPTTHRIPGKDVKLLESTASGLSYISYVIDATSSQDQDGPQDDVKRLFDSKHVPRWTPSLIMYYPFGLVIALFRMSLWICGILLDATWFRSPAVISAYLTILGFRSQWYHTERSPTDRHVLVSNHIMPGDLMVIFQGLPQRCVHLITTEGGITNGRWGMMQFSRGFMRLLRPGEYVVPVVLRAKTPWDIRTHTLTSSFLANLFWISFCPWVEVHATVLPPLRPTVGESKAAFVRRVQSSIAEASGLVISELNISATLLHQRRLMKQS</sequence>
<keyword evidence="2 7" id="KW-0812">Transmembrane</keyword>
<evidence type="ECO:0000256" key="3">
    <source>
        <dbReference type="ARBA" id="ARBA00022989"/>
    </source>
</evidence>
<dbReference type="PANTHER" id="PTHR23063:SF52">
    <property type="entry name" value="LYSOPHOSPHATIDYLCHOLINE ACYLTRANSFERASE"/>
    <property type="match status" value="1"/>
</dbReference>
<dbReference type="AlphaFoldDB" id="A0A250X2G2"/>
<dbReference type="GO" id="GO:0016746">
    <property type="term" value="F:acyltransferase activity"/>
    <property type="evidence" value="ECO:0007669"/>
    <property type="project" value="UniProtKB-KW"/>
</dbReference>
<evidence type="ECO:0000256" key="4">
    <source>
        <dbReference type="ARBA" id="ARBA00023098"/>
    </source>
</evidence>
<evidence type="ECO:0000256" key="5">
    <source>
        <dbReference type="ARBA" id="ARBA00023136"/>
    </source>
</evidence>
<keyword evidence="3 7" id="KW-1133">Transmembrane helix</keyword>
<proteinExistence type="predicted"/>
<accession>A0A250X2G2</accession>